<dbReference type="Gene3D" id="2.70.150.10">
    <property type="entry name" value="Calcium-transporting ATPase, cytoplasmic transduction domain A"/>
    <property type="match status" value="1"/>
</dbReference>
<comment type="similarity">
    <text evidence="2 10">Belongs to the cation transport ATPase (P-type) (TC 3.A.3) family. Type IB subfamily.</text>
</comment>
<evidence type="ECO:0000313" key="13">
    <source>
        <dbReference type="Proteomes" id="UP000823850"/>
    </source>
</evidence>
<keyword evidence="3" id="KW-0104">Cadmium</keyword>
<dbReference type="GO" id="GO:0016887">
    <property type="term" value="F:ATP hydrolysis activity"/>
    <property type="evidence" value="ECO:0007669"/>
    <property type="project" value="InterPro"/>
</dbReference>
<dbReference type="EC" id="7.2.2.21" evidence="8"/>
<accession>A0A9D2R925</accession>
<evidence type="ECO:0000256" key="5">
    <source>
        <dbReference type="ARBA" id="ARBA00022967"/>
    </source>
</evidence>
<evidence type="ECO:0000259" key="11">
    <source>
        <dbReference type="Pfam" id="PF00122"/>
    </source>
</evidence>
<keyword evidence="5" id="KW-1278">Translocase</keyword>
<evidence type="ECO:0000256" key="4">
    <source>
        <dbReference type="ARBA" id="ARBA00022692"/>
    </source>
</evidence>
<keyword evidence="10" id="KW-0067">ATP-binding</keyword>
<feature type="domain" description="P-type ATPase A" evidence="11">
    <location>
        <begin position="193"/>
        <end position="293"/>
    </location>
</feature>
<gene>
    <name evidence="12" type="ORF">H9913_04505</name>
</gene>
<reference evidence="12" key="2">
    <citation type="submission" date="2021-04" db="EMBL/GenBank/DDBJ databases">
        <authorList>
            <person name="Gilroy R."/>
        </authorList>
    </citation>
    <scope>NUCLEOTIDE SEQUENCE</scope>
    <source>
        <strain evidence="12">ChiW19-6364</strain>
    </source>
</reference>
<dbReference type="NCBIfam" id="TIGR01525">
    <property type="entry name" value="ATPase-IB_hvy"/>
    <property type="match status" value="1"/>
</dbReference>
<evidence type="ECO:0000256" key="6">
    <source>
        <dbReference type="ARBA" id="ARBA00022989"/>
    </source>
</evidence>
<dbReference type="AlphaFoldDB" id="A0A9D2R925"/>
<dbReference type="PRINTS" id="PR00119">
    <property type="entry name" value="CATATPASE"/>
</dbReference>
<dbReference type="GO" id="GO:0046872">
    <property type="term" value="F:metal ion binding"/>
    <property type="evidence" value="ECO:0007669"/>
    <property type="project" value="UniProtKB-KW"/>
</dbReference>
<reference evidence="12" key="1">
    <citation type="journal article" date="2021" name="PeerJ">
        <title>Extensive microbial diversity within the chicken gut microbiome revealed by metagenomics and culture.</title>
        <authorList>
            <person name="Gilroy R."/>
            <person name="Ravi A."/>
            <person name="Getino M."/>
            <person name="Pursley I."/>
            <person name="Horton D.L."/>
            <person name="Alikhan N.F."/>
            <person name="Baker D."/>
            <person name="Gharbi K."/>
            <person name="Hall N."/>
            <person name="Watson M."/>
            <person name="Adriaenssens E.M."/>
            <person name="Foster-Nyarko E."/>
            <person name="Jarju S."/>
            <person name="Secka A."/>
            <person name="Antonio M."/>
            <person name="Oren A."/>
            <person name="Chaudhuri R.R."/>
            <person name="La Ragione R."/>
            <person name="Hildebrand F."/>
            <person name="Pallen M.J."/>
        </authorList>
    </citation>
    <scope>NUCLEOTIDE SEQUENCE</scope>
    <source>
        <strain evidence="12">ChiW19-6364</strain>
    </source>
</reference>
<evidence type="ECO:0000256" key="1">
    <source>
        <dbReference type="ARBA" id="ARBA00004141"/>
    </source>
</evidence>
<evidence type="ECO:0000256" key="2">
    <source>
        <dbReference type="ARBA" id="ARBA00006024"/>
    </source>
</evidence>
<keyword evidence="10" id="KW-1003">Cell membrane</keyword>
<dbReference type="InterPro" id="IPR059000">
    <property type="entry name" value="ATPase_P-type_domA"/>
</dbReference>
<proteinExistence type="inferred from homology"/>
<dbReference type="GO" id="GO:0008551">
    <property type="term" value="F:P-type cadmium transporter activity"/>
    <property type="evidence" value="ECO:0007669"/>
    <property type="project" value="UniProtKB-EC"/>
</dbReference>
<dbReference type="Pfam" id="PF00702">
    <property type="entry name" value="Hydrolase"/>
    <property type="match status" value="1"/>
</dbReference>
<dbReference type="PRINTS" id="PR00120">
    <property type="entry name" value="HATPASE"/>
</dbReference>
<dbReference type="InterPro" id="IPR023214">
    <property type="entry name" value="HAD_sf"/>
</dbReference>
<keyword evidence="10" id="KW-0479">Metal-binding</keyword>
<dbReference type="InterPro" id="IPR027256">
    <property type="entry name" value="P-typ_ATPase_IB"/>
</dbReference>
<keyword evidence="10" id="KW-0547">Nucleotide-binding</keyword>
<dbReference type="SFLD" id="SFLDS00003">
    <property type="entry name" value="Haloacid_Dehalogenase"/>
    <property type="match status" value="1"/>
</dbReference>
<dbReference type="InterPro" id="IPR051014">
    <property type="entry name" value="Cation_Transport_ATPase_IB"/>
</dbReference>
<dbReference type="InterPro" id="IPR044492">
    <property type="entry name" value="P_typ_ATPase_HD_dom"/>
</dbReference>
<comment type="caution">
    <text evidence="10">Lacks conserved residue(s) required for the propagation of feature annotation.</text>
</comment>
<keyword evidence="4 10" id="KW-0812">Transmembrane</keyword>
<evidence type="ECO:0000256" key="7">
    <source>
        <dbReference type="ARBA" id="ARBA00023136"/>
    </source>
</evidence>
<dbReference type="PANTHER" id="PTHR48085">
    <property type="entry name" value="CADMIUM/ZINC-TRANSPORTING ATPASE HMA2-RELATED"/>
    <property type="match status" value="1"/>
</dbReference>
<dbReference type="GO" id="GO:0005524">
    <property type="term" value="F:ATP binding"/>
    <property type="evidence" value="ECO:0007669"/>
    <property type="project" value="UniProtKB-UniRule"/>
</dbReference>
<dbReference type="Gene3D" id="3.40.50.1000">
    <property type="entry name" value="HAD superfamily/HAD-like"/>
    <property type="match status" value="1"/>
</dbReference>
<dbReference type="PANTHER" id="PTHR48085:SF5">
    <property type="entry name" value="CADMIUM_ZINC-TRANSPORTING ATPASE HMA4-RELATED"/>
    <property type="match status" value="1"/>
</dbReference>
<sequence>MRIKIQHEIKGRIRFSTQKKKMTAREADMFLFYINSLKNVTSAKVYERTGDSVVCYTGSRQELIRNLVAFSFEDKELQEKVPENTGRELMNQYKEKLVSKLVIHFLCKLFLPAPAAKAKAVIQSLHFIKEGLKCIRRRKLEVPVLDATAISVSLIWGDVSTASSIMLLLGVGEILEEWTHKKSVADLARSMSLNVEKVWKKEGDTEILTEIQDIKEQDLICVHMGNMIPLDGIVTQGEAMVNQASLTGEGIPVKKEKDAYVYAGTVVEEGELTIQVKQSAGSTRYEKIVSMIEDSERLKSSLEGKAAHLADRLVPFSFLGTILTYLLTRNATRALSILMVDFSCALKLSMPIAVLAAMRECQDHQITVKGGKFLEAVAEAETVVFDKTGTFTKAQPTVAEVVAFGENDRDSMLRLAACLEEHFPHSIANAVVAQAKKEGLSHEEMHSKVEYVVAHGISSQVNGEKVIIGSYHFVFEDEKTKIPEGEKEKFNELPPEYSHLYLAVSGELAAVICIEDPLREEAKDIVPALKKTGIRKVVMMTGDSERTARTIAEKTGVDQFYAEVLPEDKASYIEKEKAKGRKVLMVGDGINDSPALSAANAGVAVSGGAQIAREIADITISGENLHQLVTLKRAGNCLMKRIHRNYRFVIGFNTGLIILGLAGILAPGTSAFLHNMSTLGITLESMTNMLDKENRGCAD</sequence>
<dbReference type="SUPFAM" id="SSF56784">
    <property type="entry name" value="HAD-like"/>
    <property type="match status" value="1"/>
</dbReference>
<dbReference type="SFLD" id="SFLDF00027">
    <property type="entry name" value="p-type_atpase"/>
    <property type="match status" value="1"/>
</dbReference>
<dbReference type="Proteomes" id="UP000823850">
    <property type="component" value="Unassembled WGS sequence"/>
</dbReference>
<dbReference type="SFLD" id="SFLDG00002">
    <property type="entry name" value="C1.7:_P-type_atpase_like"/>
    <property type="match status" value="1"/>
</dbReference>
<comment type="subcellular location">
    <subcellularLocation>
        <location evidence="10">Cell membrane</location>
    </subcellularLocation>
    <subcellularLocation>
        <location evidence="1">Membrane</location>
        <topology evidence="1">Multi-pass membrane protein</topology>
    </subcellularLocation>
</comment>
<dbReference type="GO" id="GO:0005886">
    <property type="term" value="C:plasma membrane"/>
    <property type="evidence" value="ECO:0007669"/>
    <property type="project" value="UniProtKB-SubCell"/>
</dbReference>
<evidence type="ECO:0000256" key="10">
    <source>
        <dbReference type="RuleBase" id="RU362081"/>
    </source>
</evidence>
<keyword evidence="7 10" id="KW-0472">Membrane</keyword>
<dbReference type="EMBL" id="DWUX01000082">
    <property type="protein sequence ID" value="HJD39267.1"/>
    <property type="molecule type" value="Genomic_DNA"/>
</dbReference>
<name>A0A9D2R925_9FIRM</name>
<comment type="caution">
    <text evidence="12">The sequence shown here is derived from an EMBL/GenBank/DDBJ whole genome shotgun (WGS) entry which is preliminary data.</text>
</comment>
<dbReference type="InterPro" id="IPR001757">
    <property type="entry name" value="P_typ_ATPase"/>
</dbReference>
<evidence type="ECO:0000256" key="3">
    <source>
        <dbReference type="ARBA" id="ARBA00022539"/>
    </source>
</evidence>
<dbReference type="SUPFAM" id="SSF81653">
    <property type="entry name" value="Calcium ATPase, transduction domain A"/>
    <property type="match status" value="1"/>
</dbReference>
<comment type="catalytic activity">
    <reaction evidence="9">
        <text>Cd(2+)(in) + ATP + H2O = Cd(2+)(out) + ADP + phosphate + H(+)</text>
        <dbReference type="Rhea" id="RHEA:12132"/>
        <dbReference type="ChEBI" id="CHEBI:15377"/>
        <dbReference type="ChEBI" id="CHEBI:15378"/>
        <dbReference type="ChEBI" id="CHEBI:30616"/>
        <dbReference type="ChEBI" id="CHEBI:43474"/>
        <dbReference type="ChEBI" id="CHEBI:48775"/>
        <dbReference type="ChEBI" id="CHEBI:456216"/>
        <dbReference type="EC" id="7.2.2.21"/>
    </reaction>
</comment>
<evidence type="ECO:0000256" key="8">
    <source>
        <dbReference type="ARBA" id="ARBA00039103"/>
    </source>
</evidence>
<dbReference type="InterPro" id="IPR008250">
    <property type="entry name" value="ATPase_P-typ_transduc_dom_A_sf"/>
</dbReference>
<evidence type="ECO:0000313" key="12">
    <source>
        <dbReference type="EMBL" id="HJD39267.1"/>
    </source>
</evidence>
<dbReference type="InterPro" id="IPR036412">
    <property type="entry name" value="HAD-like_sf"/>
</dbReference>
<evidence type="ECO:0000256" key="9">
    <source>
        <dbReference type="ARBA" id="ARBA00049338"/>
    </source>
</evidence>
<protein>
    <recommendedName>
        <fullName evidence="8">Cd(2+)-exporting ATPase</fullName>
        <ecNumber evidence="8">7.2.2.21</ecNumber>
    </recommendedName>
</protein>
<organism evidence="12 13">
    <name type="scientific">Candidatus Blautia stercoripullorum</name>
    <dbReference type="NCBI Taxonomy" id="2838502"/>
    <lineage>
        <taxon>Bacteria</taxon>
        <taxon>Bacillati</taxon>
        <taxon>Bacillota</taxon>
        <taxon>Clostridia</taxon>
        <taxon>Lachnospirales</taxon>
        <taxon>Lachnospiraceae</taxon>
        <taxon>Blautia</taxon>
    </lineage>
</organism>
<feature type="transmembrane region" description="Helical" evidence="10">
    <location>
        <begin position="648"/>
        <end position="666"/>
    </location>
</feature>
<dbReference type="Gene3D" id="3.40.1110.10">
    <property type="entry name" value="Calcium-transporting ATPase, cytoplasmic domain N"/>
    <property type="match status" value="1"/>
</dbReference>
<keyword evidence="6 10" id="KW-1133">Transmembrane helix</keyword>
<dbReference type="NCBIfam" id="TIGR01494">
    <property type="entry name" value="ATPase_P-type"/>
    <property type="match status" value="1"/>
</dbReference>
<dbReference type="Pfam" id="PF00122">
    <property type="entry name" value="E1-E2_ATPase"/>
    <property type="match status" value="1"/>
</dbReference>
<dbReference type="InterPro" id="IPR023299">
    <property type="entry name" value="ATPase_P-typ_cyto_dom_N"/>
</dbReference>